<evidence type="ECO:0000259" key="6">
    <source>
        <dbReference type="PROSITE" id="PS50928"/>
    </source>
</evidence>
<comment type="subcellular location">
    <subcellularLocation>
        <location evidence="1 5">Cell membrane</location>
        <topology evidence="1 5">Multi-pass membrane protein</topology>
    </subcellularLocation>
</comment>
<feature type="transmembrane region" description="Helical" evidence="5">
    <location>
        <begin position="260"/>
        <end position="280"/>
    </location>
</feature>
<proteinExistence type="inferred from homology"/>
<feature type="transmembrane region" description="Helical" evidence="5">
    <location>
        <begin position="386"/>
        <end position="408"/>
    </location>
</feature>
<dbReference type="Gene3D" id="1.10.3720.10">
    <property type="entry name" value="MetI-like"/>
    <property type="match status" value="1"/>
</dbReference>
<dbReference type="PANTHER" id="PTHR43470">
    <property type="entry name" value="PHOSPHATE TRANSPORT SYSTEM PERMEASE PROTEIN PSTA-RELATED"/>
    <property type="match status" value="1"/>
</dbReference>
<gene>
    <name evidence="7" type="ORF">GCM10009105_09140</name>
</gene>
<reference evidence="8" key="1">
    <citation type="journal article" date="2019" name="Int. J. Syst. Evol. Microbiol.">
        <title>The Global Catalogue of Microorganisms (GCM) 10K type strain sequencing project: providing services to taxonomists for standard genome sequencing and annotation.</title>
        <authorList>
            <consortium name="The Broad Institute Genomics Platform"/>
            <consortium name="The Broad Institute Genome Sequencing Center for Infectious Disease"/>
            <person name="Wu L."/>
            <person name="Ma J."/>
        </authorList>
    </citation>
    <scope>NUCLEOTIDE SEQUENCE [LARGE SCALE GENOMIC DNA]</scope>
    <source>
        <strain evidence="8">JCM 15421</strain>
    </source>
</reference>
<name>A0ABP3TJK6_9GAMM</name>
<dbReference type="InterPro" id="IPR035906">
    <property type="entry name" value="MetI-like_sf"/>
</dbReference>
<protein>
    <recommendedName>
        <fullName evidence="6">ABC transmembrane type-1 domain-containing protein</fullName>
    </recommendedName>
</protein>
<evidence type="ECO:0000313" key="8">
    <source>
        <dbReference type="Proteomes" id="UP001501523"/>
    </source>
</evidence>
<keyword evidence="8" id="KW-1185">Reference proteome</keyword>
<organism evidence="7 8">
    <name type="scientific">Dokdonella soli</name>
    <dbReference type="NCBI Taxonomy" id="529810"/>
    <lineage>
        <taxon>Bacteria</taxon>
        <taxon>Pseudomonadati</taxon>
        <taxon>Pseudomonadota</taxon>
        <taxon>Gammaproteobacteria</taxon>
        <taxon>Lysobacterales</taxon>
        <taxon>Rhodanobacteraceae</taxon>
        <taxon>Dokdonella</taxon>
    </lineage>
</organism>
<feature type="domain" description="ABC transmembrane type-1" evidence="6">
    <location>
        <begin position="175"/>
        <end position="405"/>
    </location>
</feature>
<dbReference type="InterPro" id="IPR000515">
    <property type="entry name" value="MetI-like"/>
</dbReference>
<evidence type="ECO:0000313" key="7">
    <source>
        <dbReference type="EMBL" id="GAA0709049.1"/>
    </source>
</evidence>
<feature type="transmembrane region" description="Helical" evidence="5">
    <location>
        <begin position="213"/>
        <end position="240"/>
    </location>
</feature>
<evidence type="ECO:0000256" key="5">
    <source>
        <dbReference type="RuleBase" id="RU363032"/>
    </source>
</evidence>
<dbReference type="PANTHER" id="PTHR43470:SF6">
    <property type="entry name" value="PHOSPHATE TRANSPORT SYSTEM PERMEASE PROTEIN PSTA"/>
    <property type="match status" value="1"/>
</dbReference>
<evidence type="ECO:0000256" key="3">
    <source>
        <dbReference type="ARBA" id="ARBA00022989"/>
    </source>
</evidence>
<comment type="similarity">
    <text evidence="5">Belongs to the binding-protein-dependent transport system permease family.</text>
</comment>
<dbReference type="CDD" id="cd06261">
    <property type="entry name" value="TM_PBP2"/>
    <property type="match status" value="1"/>
</dbReference>
<dbReference type="RefSeq" id="WP_343787627.1">
    <property type="nucleotide sequence ID" value="NZ_BAAAEU010000004.1"/>
</dbReference>
<keyword evidence="5" id="KW-0813">Transport</keyword>
<feature type="transmembrane region" description="Helical" evidence="5">
    <location>
        <begin position="174"/>
        <end position="201"/>
    </location>
</feature>
<keyword evidence="2 5" id="KW-0812">Transmembrane</keyword>
<dbReference type="PROSITE" id="PS50928">
    <property type="entry name" value="ABC_TM1"/>
    <property type="match status" value="1"/>
</dbReference>
<accession>A0ABP3TJK6</accession>
<keyword evidence="4 5" id="KW-0472">Membrane</keyword>
<sequence length="421" mass="44487">MMRRLLDDAGTWLLAGMSALCLCALLGLLGWLAVAGLAPFWPTPVDELQLRDGRRLLGEVVAVDKDAIAIRGSEIDRIGDAYQRVPAVDIALRSQPSDAITLILTDGRRLFARGAAAQEPALLASASRPAELLNVVRSNEIGLPTRIGLFVRNLGRFLGTPPAASSLAGGVLPALIGTVTLVLLMSVIVMPLGVATAVYLHQRRGPGVRFVRAAINTLAGVPSIVYGVLGLGLFVHGIGAGIDRWFYADRLPMPTFGSGGLLWAALTLALLTLPVVVVSVEEGLARIPASQREGSLALGATRDETLWHLLLPAARPALLTGLILAIARASGAVAPLMLVGVVKLAPALPLDGTSPFLHPSRQFMHLGFEIYDAALASSDAIRGVPRAYACAVLLVGVVILLNLSAILLRNRLRDRYRALET</sequence>
<dbReference type="EMBL" id="BAAAEU010000004">
    <property type="protein sequence ID" value="GAA0709049.1"/>
    <property type="molecule type" value="Genomic_DNA"/>
</dbReference>
<evidence type="ECO:0000256" key="2">
    <source>
        <dbReference type="ARBA" id="ARBA00022692"/>
    </source>
</evidence>
<dbReference type="SUPFAM" id="SSF161098">
    <property type="entry name" value="MetI-like"/>
    <property type="match status" value="1"/>
</dbReference>
<dbReference type="Pfam" id="PF00528">
    <property type="entry name" value="BPD_transp_1"/>
    <property type="match status" value="1"/>
</dbReference>
<comment type="caution">
    <text evidence="7">The sequence shown here is derived from an EMBL/GenBank/DDBJ whole genome shotgun (WGS) entry which is preliminary data.</text>
</comment>
<evidence type="ECO:0000256" key="1">
    <source>
        <dbReference type="ARBA" id="ARBA00004651"/>
    </source>
</evidence>
<feature type="transmembrane region" description="Helical" evidence="5">
    <location>
        <begin position="317"/>
        <end position="342"/>
    </location>
</feature>
<feature type="transmembrane region" description="Helical" evidence="5">
    <location>
        <begin position="12"/>
        <end position="41"/>
    </location>
</feature>
<dbReference type="Proteomes" id="UP001501523">
    <property type="component" value="Unassembled WGS sequence"/>
</dbReference>
<keyword evidence="3 5" id="KW-1133">Transmembrane helix</keyword>
<evidence type="ECO:0000256" key="4">
    <source>
        <dbReference type="ARBA" id="ARBA00023136"/>
    </source>
</evidence>